<comment type="similarity">
    <text evidence="1">Belongs to the peptidase M24A family. Methionine aminopeptidase type 1 subfamily.</text>
</comment>
<reference evidence="5" key="1">
    <citation type="journal article" date="2013" name="Nature">
        <title>Pan genome of the phytoplankton Emiliania underpins its global distribution.</title>
        <authorList>
            <person name="Read B.A."/>
            <person name="Kegel J."/>
            <person name="Klute M.J."/>
            <person name="Kuo A."/>
            <person name="Lefebvre S.C."/>
            <person name="Maumus F."/>
            <person name="Mayer C."/>
            <person name="Miller J."/>
            <person name="Monier A."/>
            <person name="Salamov A."/>
            <person name="Young J."/>
            <person name="Aguilar M."/>
            <person name="Claverie J.M."/>
            <person name="Frickenhaus S."/>
            <person name="Gonzalez K."/>
            <person name="Herman E.K."/>
            <person name="Lin Y.C."/>
            <person name="Napier J."/>
            <person name="Ogata H."/>
            <person name="Sarno A.F."/>
            <person name="Shmutz J."/>
            <person name="Schroeder D."/>
            <person name="de Vargas C."/>
            <person name="Verret F."/>
            <person name="von Dassow P."/>
            <person name="Valentin K."/>
            <person name="Van de Peer Y."/>
            <person name="Wheeler G."/>
            <person name="Dacks J.B."/>
            <person name="Delwiche C.F."/>
            <person name="Dyhrman S.T."/>
            <person name="Glockner G."/>
            <person name="John U."/>
            <person name="Richards T."/>
            <person name="Worden A.Z."/>
            <person name="Zhang X."/>
            <person name="Grigoriev I.V."/>
            <person name="Allen A.E."/>
            <person name="Bidle K."/>
            <person name="Borodovsky M."/>
            <person name="Bowler C."/>
            <person name="Brownlee C."/>
            <person name="Cock J.M."/>
            <person name="Elias M."/>
            <person name="Gladyshev V.N."/>
            <person name="Groth M."/>
            <person name="Guda C."/>
            <person name="Hadaegh A."/>
            <person name="Iglesias-Rodriguez M.D."/>
            <person name="Jenkins J."/>
            <person name="Jones B.M."/>
            <person name="Lawson T."/>
            <person name="Leese F."/>
            <person name="Lindquist E."/>
            <person name="Lobanov A."/>
            <person name="Lomsadze A."/>
            <person name="Malik S.B."/>
            <person name="Marsh M.E."/>
            <person name="Mackinder L."/>
            <person name="Mock T."/>
            <person name="Mueller-Roeber B."/>
            <person name="Pagarete A."/>
            <person name="Parker M."/>
            <person name="Probert I."/>
            <person name="Quesneville H."/>
            <person name="Raines C."/>
            <person name="Rensing S.A."/>
            <person name="Riano-Pachon D.M."/>
            <person name="Richier S."/>
            <person name="Rokitta S."/>
            <person name="Shiraiwa Y."/>
            <person name="Soanes D.M."/>
            <person name="van der Giezen M."/>
            <person name="Wahlund T.M."/>
            <person name="Williams B."/>
            <person name="Wilson W."/>
            <person name="Wolfe G."/>
            <person name="Wurch L.L."/>
        </authorList>
    </citation>
    <scope>NUCLEOTIDE SEQUENCE</scope>
</reference>
<dbReference type="Proteomes" id="UP000013827">
    <property type="component" value="Unassembled WGS sequence"/>
</dbReference>
<protein>
    <recommendedName>
        <fullName evidence="3">C6H2-type domain-containing protein</fullName>
    </recommendedName>
</protein>
<dbReference type="RefSeq" id="XP_005792750.1">
    <property type="nucleotide sequence ID" value="XM_005792693.1"/>
</dbReference>
<dbReference type="AlphaFoldDB" id="A0A0D3KX36"/>
<proteinExistence type="inferred from homology"/>
<dbReference type="InterPro" id="IPR011990">
    <property type="entry name" value="TPR-like_helical_dom_sf"/>
</dbReference>
<evidence type="ECO:0000313" key="5">
    <source>
        <dbReference type="Proteomes" id="UP000013827"/>
    </source>
</evidence>
<dbReference type="GO" id="GO:0008270">
    <property type="term" value="F:zinc ion binding"/>
    <property type="evidence" value="ECO:0007669"/>
    <property type="project" value="UniProtKB-KW"/>
</dbReference>
<sequence length="327" mass="35716">MTLAGPKCNMLQTLRELRQQSPSAGVKKLLAQLKERDPDCTLGAKELRQMLRKFDDGSTAAAALDTTTSAEVPKQRIPKQRSGPACICWGCGGAAPAGVEFKSCGLCQERRLPPSYFCSAECLRKHWPRHNAWHKHQKQREKSRSDAGKQRDSESNQQQQQITKELLSSMSQMGMAEIAPQALKGEEWLAKGIQCMAMQDYRKAAAIFRKITALPPLATPDNPPSGGFVLLHTLIQAHANLGTALDRSDLPDQALLEYMKARELVDLHYQGEGRKINTGLREGSVYRGESSVWFGLLLAFRASPHCLVAPASAACAPGGIGLEKGGV</sequence>
<dbReference type="PROSITE" id="PS52013">
    <property type="entry name" value="ZF_C6H2"/>
    <property type="match status" value="1"/>
</dbReference>
<keyword evidence="5" id="KW-1185">Reference proteome</keyword>
<reference evidence="4" key="2">
    <citation type="submission" date="2024-10" db="UniProtKB">
        <authorList>
            <consortium name="EnsemblProtists"/>
        </authorList>
    </citation>
    <scope>IDENTIFICATION</scope>
</reference>
<dbReference type="EnsemblProtists" id="EOD40321">
    <property type="protein sequence ID" value="EOD40321"/>
    <property type="gene ID" value="EMIHUDRAFT_222749"/>
</dbReference>
<keyword evidence="1" id="KW-0862">Zinc</keyword>
<feature type="compositionally biased region" description="Basic and acidic residues" evidence="2">
    <location>
        <begin position="140"/>
        <end position="154"/>
    </location>
</feature>
<dbReference type="PaxDb" id="2903-EOD40321"/>
<keyword evidence="1" id="KW-0863">Zinc-finger</keyword>
<evidence type="ECO:0000256" key="2">
    <source>
        <dbReference type="SAM" id="MobiDB-lite"/>
    </source>
</evidence>
<dbReference type="GeneID" id="17285592"/>
<feature type="region of interest" description="Disordered" evidence="2">
    <location>
        <begin position="131"/>
        <end position="162"/>
    </location>
</feature>
<evidence type="ECO:0000313" key="4">
    <source>
        <dbReference type="EnsemblProtists" id="EOD40321"/>
    </source>
</evidence>
<accession>A0A0D3KX36</accession>
<dbReference type="Gene3D" id="1.25.40.10">
    <property type="entry name" value="Tetratricopeptide repeat domain"/>
    <property type="match status" value="1"/>
</dbReference>
<evidence type="ECO:0000256" key="1">
    <source>
        <dbReference type="PROSITE-ProRule" id="PRU01357"/>
    </source>
</evidence>
<feature type="domain" description="C6H2-type" evidence="3">
    <location>
        <begin position="85"/>
        <end position="141"/>
    </location>
</feature>
<dbReference type="KEGG" id="ehx:EMIHUDRAFT_222749"/>
<evidence type="ECO:0000259" key="3">
    <source>
        <dbReference type="PROSITE" id="PS52013"/>
    </source>
</evidence>
<dbReference type="InterPro" id="IPR031615">
    <property type="entry name" value="Zfn-C6H2"/>
</dbReference>
<keyword evidence="1" id="KW-0479">Metal-binding</keyword>
<dbReference type="HOGENOM" id="CLU_851073_0_0_1"/>
<organism evidence="4 5">
    <name type="scientific">Emiliania huxleyi (strain CCMP1516)</name>
    <dbReference type="NCBI Taxonomy" id="280463"/>
    <lineage>
        <taxon>Eukaryota</taxon>
        <taxon>Haptista</taxon>
        <taxon>Haptophyta</taxon>
        <taxon>Prymnesiophyceae</taxon>
        <taxon>Isochrysidales</taxon>
        <taxon>Noelaerhabdaceae</taxon>
        <taxon>Emiliania</taxon>
    </lineage>
</organism>
<dbReference type="SUPFAM" id="SSF48452">
    <property type="entry name" value="TPR-like"/>
    <property type="match status" value="1"/>
</dbReference>
<name>A0A0D3KX36_EMIH1</name>